<gene>
    <name evidence="1" type="ORF">J437_LFUL018110</name>
</gene>
<dbReference type="EMBL" id="KZ312446">
    <property type="protein sequence ID" value="KAG8240273.1"/>
    <property type="molecule type" value="Genomic_DNA"/>
</dbReference>
<evidence type="ECO:0000313" key="1">
    <source>
        <dbReference type="EMBL" id="KAG8240273.1"/>
    </source>
</evidence>
<keyword evidence="2" id="KW-1185">Reference proteome</keyword>
<evidence type="ECO:0000313" key="2">
    <source>
        <dbReference type="Proteomes" id="UP000792457"/>
    </source>
</evidence>
<dbReference type="OrthoDB" id="6614264at2759"/>
<dbReference type="GO" id="GO:0071897">
    <property type="term" value="P:DNA biosynthetic process"/>
    <property type="evidence" value="ECO:0007669"/>
    <property type="project" value="UniProtKB-ARBA"/>
</dbReference>
<accession>A0A8K0PD00</accession>
<dbReference type="InterPro" id="IPR043502">
    <property type="entry name" value="DNA/RNA_pol_sf"/>
</dbReference>
<dbReference type="PANTHER" id="PTHR31511">
    <property type="entry name" value="PROTEIN CBG23764"/>
    <property type="match status" value="1"/>
</dbReference>
<proteinExistence type="predicted"/>
<protein>
    <submittedName>
        <fullName evidence="1">Uncharacterized protein</fullName>
    </submittedName>
</protein>
<organism evidence="1 2">
    <name type="scientific">Ladona fulva</name>
    <name type="common">Scarce chaser dragonfly</name>
    <name type="synonym">Libellula fulva</name>
    <dbReference type="NCBI Taxonomy" id="123851"/>
    <lineage>
        <taxon>Eukaryota</taxon>
        <taxon>Metazoa</taxon>
        <taxon>Ecdysozoa</taxon>
        <taxon>Arthropoda</taxon>
        <taxon>Hexapoda</taxon>
        <taxon>Insecta</taxon>
        <taxon>Pterygota</taxon>
        <taxon>Palaeoptera</taxon>
        <taxon>Odonata</taxon>
        <taxon>Epiprocta</taxon>
        <taxon>Anisoptera</taxon>
        <taxon>Libelluloidea</taxon>
        <taxon>Libellulidae</taxon>
        <taxon>Ladona</taxon>
    </lineage>
</organism>
<name>A0A8K0PD00_LADFU</name>
<dbReference type="SUPFAM" id="SSF56672">
    <property type="entry name" value="DNA/RNA polymerases"/>
    <property type="match status" value="1"/>
</dbReference>
<dbReference type="Proteomes" id="UP000792457">
    <property type="component" value="Unassembled WGS sequence"/>
</dbReference>
<reference evidence="1" key="2">
    <citation type="submission" date="2017-10" db="EMBL/GenBank/DDBJ databases">
        <title>Ladona fulva Genome sequencing and assembly.</title>
        <authorList>
            <person name="Murali S."/>
            <person name="Richards S."/>
            <person name="Bandaranaike D."/>
            <person name="Bellair M."/>
            <person name="Blankenburg K."/>
            <person name="Chao H."/>
            <person name="Dinh H."/>
            <person name="Doddapaneni H."/>
            <person name="Dugan-Rocha S."/>
            <person name="Elkadiri S."/>
            <person name="Gnanaolivu R."/>
            <person name="Hernandez B."/>
            <person name="Skinner E."/>
            <person name="Javaid M."/>
            <person name="Lee S."/>
            <person name="Li M."/>
            <person name="Ming W."/>
            <person name="Munidasa M."/>
            <person name="Muniz J."/>
            <person name="Nguyen L."/>
            <person name="Hughes D."/>
            <person name="Osuji N."/>
            <person name="Pu L.-L."/>
            <person name="Puazo M."/>
            <person name="Qu C."/>
            <person name="Quiroz J."/>
            <person name="Raj R."/>
            <person name="Weissenberger G."/>
            <person name="Xin Y."/>
            <person name="Zou X."/>
            <person name="Han Y."/>
            <person name="Worley K."/>
            <person name="Muzny D."/>
            <person name="Gibbs R."/>
        </authorList>
    </citation>
    <scope>NUCLEOTIDE SEQUENCE</scope>
    <source>
        <strain evidence="1">Sampled in the wild</strain>
    </source>
</reference>
<comment type="caution">
    <text evidence="1">The sequence shown here is derived from an EMBL/GenBank/DDBJ whole genome shotgun (WGS) entry which is preliminary data.</text>
</comment>
<dbReference type="PANTHER" id="PTHR31511:SF12">
    <property type="entry name" value="RHO TERMINATION FACTOR N-TERMINAL DOMAIN-CONTAINING PROTEIN"/>
    <property type="match status" value="1"/>
</dbReference>
<dbReference type="AlphaFoldDB" id="A0A8K0PD00"/>
<reference evidence="1" key="1">
    <citation type="submission" date="2013-04" db="EMBL/GenBank/DDBJ databases">
        <authorList>
            <person name="Qu J."/>
            <person name="Murali S.C."/>
            <person name="Bandaranaike D."/>
            <person name="Bellair M."/>
            <person name="Blankenburg K."/>
            <person name="Chao H."/>
            <person name="Dinh H."/>
            <person name="Doddapaneni H."/>
            <person name="Downs B."/>
            <person name="Dugan-Rocha S."/>
            <person name="Elkadiri S."/>
            <person name="Gnanaolivu R.D."/>
            <person name="Hernandez B."/>
            <person name="Javaid M."/>
            <person name="Jayaseelan J.C."/>
            <person name="Lee S."/>
            <person name="Li M."/>
            <person name="Ming W."/>
            <person name="Munidasa M."/>
            <person name="Muniz J."/>
            <person name="Nguyen L."/>
            <person name="Ongeri F."/>
            <person name="Osuji N."/>
            <person name="Pu L.-L."/>
            <person name="Puazo M."/>
            <person name="Qu C."/>
            <person name="Quiroz J."/>
            <person name="Raj R."/>
            <person name="Weissenberger G."/>
            <person name="Xin Y."/>
            <person name="Zou X."/>
            <person name="Han Y."/>
            <person name="Richards S."/>
            <person name="Worley K."/>
            <person name="Muzny D."/>
            <person name="Gibbs R."/>
        </authorList>
    </citation>
    <scope>NUCLEOTIDE SEQUENCE</scope>
    <source>
        <strain evidence="1">Sampled in the wild</strain>
    </source>
</reference>
<sequence>MLDNLDMFDTSNYPKEHLCYSVNNKKVIGKFKDECDGKVMMHFIGLRSKLYSFKVEGAKEKKKAKGITKAVKEKSLNFDDYVRCLHEKSTEFRKMNQKHELYTMQMNKVTLNAFDDKRYICEDGINMLAWGHYKIPRKRTHAEAFPET</sequence>